<dbReference type="AlphaFoldDB" id="A0A6H1UCN5"/>
<dbReference type="SUPFAM" id="SSF46785">
    <property type="entry name" value="Winged helix' DNA-binding domain"/>
    <property type="match status" value="1"/>
</dbReference>
<dbReference type="EMBL" id="CP051180">
    <property type="protein sequence ID" value="QIZ76867.1"/>
    <property type="molecule type" value="Genomic_DNA"/>
</dbReference>
<reference evidence="1 2" key="1">
    <citation type="submission" date="2020-04" db="EMBL/GenBank/DDBJ databases">
        <title>Ferrimonas sp. S7 isolated from sea water.</title>
        <authorList>
            <person name="Bae S.S."/>
            <person name="Baek K."/>
        </authorList>
    </citation>
    <scope>NUCLEOTIDE SEQUENCE [LARGE SCALE GENOMIC DNA]</scope>
    <source>
        <strain evidence="1 2">S7</strain>
    </source>
</reference>
<dbReference type="InterPro" id="IPR036390">
    <property type="entry name" value="WH_DNA-bd_sf"/>
</dbReference>
<protein>
    <submittedName>
        <fullName evidence="1">Transcriptional regulator</fullName>
    </submittedName>
</protein>
<gene>
    <name evidence="1" type="ORF">HER31_08265</name>
</gene>
<name>A0A6H1UCN5_9GAMM</name>
<evidence type="ECO:0000313" key="1">
    <source>
        <dbReference type="EMBL" id="QIZ76867.1"/>
    </source>
</evidence>
<accession>A0A6H1UCN5</accession>
<sequence length="206" mass="23157">MSSSSSKILFYIKQHGASPLNDIASALGVTTMGARGHLHKLEQQQLLEFKDITNGPGRPTRHWQLTTTGHNHFGDRHQDFTIQLLDSIEQLFGPQGLNQLIDHRSKLQQHSYLTQLASYTSLPEKIEALAELRQQEGYMARVEQSHNGWLLIEDHCPICAAAACCQGLCQQELQLFQLLLNGLAQVSRSEHLLNGARRCAYIIEPH</sequence>
<evidence type="ECO:0000313" key="2">
    <source>
        <dbReference type="Proteomes" id="UP000501602"/>
    </source>
</evidence>
<dbReference type="InterPro" id="IPR036388">
    <property type="entry name" value="WH-like_DNA-bd_sf"/>
</dbReference>
<dbReference type="RefSeq" id="WP_168660128.1">
    <property type="nucleotide sequence ID" value="NZ_CP051180.1"/>
</dbReference>
<dbReference type="Gene3D" id="1.10.10.10">
    <property type="entry name" value="Winged helix-like DNA-binding domain superfamily/Winged helix DNA-binding domain"/>
    <property type="match status" value="1"/>
</dbReference>
<dbReference type="KEGG" id="fes:HER31_08265"/>
<dbReference type="Proteomes" id="UP000501602">
    <property type="component" value="Chromosome"/>
</dbReference>
<proteinExistence type="predicted"/>
<organism evidence="1 2">
    <name type="scientific">Ferrimonas lipolytica</name>
    <dbReference type="NCBI Taxonomy" id="2724191"/>
    <lineage>
        <taxon>Bacteria</taxon>
        <taxon>Pseudomonadati</taxon>
        <taxon>Pseudomonadota</taxon>
        <taxon>Gammaproteobacteria</taxon>
        <taxon>Alteromonadales</taxon>
        <taxon>Ferrimonadaceae</taxon>
        <taxon>Ferrimonas</taxon>
    </lineage>
</organism>
<keyword evidence="2" id="KW-1185">Reference proteome</keyword>